<evidence type="ECO:0000256" key="1">
    <source>
        <dbReference type="ARBA" id="ARBA00004141"/>
    </source>
</evidence>
<proteinExistence type="inferred from homology"/>
<feature type="transmembrane region" description="Helical" evidence="12">
    <location>
        <begin position="12"/>
        <end position="32"/>
    </location>
</feature>
<dbReference type="PANTHER" id="PTHR43469">
    <property type="entry name" value="DISULFIDE FORMATION PROTEIN-RELATED"/>
    <property type="match status" value="1"/>
</dbReference>
<keyword evidence="3" id="KW-0813">Transport</keyword>
<dbReference type="Gene3D" id="1.20.1550.10">
    <property type="entry name" value="DsbB-like"/>
    <property type="match status" value="1"/>
</dbReference>
<keyword evidence="11" id="KW-0676">Redox-active center</keyword>
<evidence type="ECO:0000256" key="11">
    <source>
        <dbReference type="ARBA" id="ARBA00023284"/>
    </source>
</evidence>
<evidence type="ECO:0000256" key="12">
    <source>
        <dbReference type="SAM" id="Phobius"/>
    </source>
</evidence>
<evidence type="ECO:0000256" key="8">
    <source>
        <dbReference type="ARBA" id="ARBA00023136"/>
    </source>
</evidence>
<keyword evidence="5" id="KW-0249">Electron transport</keyword>
<feature type="transmembrane region" description="Helical" evidence="12">
    <location>
        <begin position="71"/>
        <end position="94"/>
    </location>
</feature>
<dbReference type="PANTHER" id="PTHR43469:SF1">
    <property type="entry name" value="SPBETA PROPHAGE-DERIVED DISULFIDE BOND FORMATION PROTEIN B"/>
    <property type="match status" value="1"/>
</dbReference>
<accession>A0A7X6I7N3</accession>
<dbReference type="GO" id="GO:0006457">
    <property type="term" value="P:protein folding"/>
    <property type="evidence" value="ECO:0007669"/>
    <property type="project" value="InterPro"/>
</dbReference>
<dbReference type="PIRSF" id="PIRSF036659">
    <property type="entry name" value="BdbC"/>
    <property type="match status" value="1"/>
</dbReference>
<comment type="subcellular location">
    <subcellularLocation>
        <location evidence="1">Membrane</location>
        <topology evidence="1">Multi-pass membrane protein</topology>
    </subcellularLocation>
</comment>
<feature type="transmembrane region" description="Helical" evidence="12">
    <location>
        <begin position="114"/>
        <end position="139"/>
    </location>
</feature>
<evidence type="ECO:0000256" key="7">
    <source>
        <dbReference type="ARBA" id="ARBA00023002"/>
    </source>
</evidence>
<gene>
    <name evidence="13" type="ORF">RAMLITH_17305</name>
</gene>
<dbReference type="InterPro" id="IPR023380">
    <property type="entry name" value="DsbB-like_sf"/>
</dbReference>
<organism evidence="13 14">
    <name type="scientific">Ramlibacter lithotrophicus</name>
    <dbReference type="NCBI Taxonomy" id="2606681"/>
    <lineage>
        <taxon>Bacteria</taxon>
        <taxon>Pseudomonadati</taxon>
        <taxon>Pseudomonadota</taxon>
        <taxon>Betaproteobacteria</taxon>
        <taxon>Burkholderiales</taxon>
        <taxon>Comamonadaceae</taxon>
        <taxon>Ramlibacter</taxon>
    </lineage>
</organism>
<evidence type="ECO:0000256" key="2">
    <source>
        <dbReference type="ARBA" id="ARBA00007602"/>
    </source>
</evidence>
<keyword evidence="14" id="KW-1185">Reference proteome</keyword>
<dbReference type="GO" id="GO:0016020">
    <property type="term" value="C:membrane"/>
    <property type="evidence" value="ECO:0007669"/>
    <property type="project" value="UniProtKB-SubCell"/>
</dbReference>
<evidence type="ECO:0000256" key="4">
    <source>
        <dbReference type="ARBA" id="ARBA00022692"/>
    </source>
</evidence>
<evidence type="ECO:0000313" key="14">
    <source>
        <dbReference type="Proteomes" id="UP000521868"/>
    </source>
</evidence>
<keyword evidence="7" id="KW-0560">Oxidoreductase</keyword>
<evidence type="ECO:0000256" key="5">
    <source>
        <dbReference type="ARBA" id="ARBA00022982"/>
    </source>
</evidence>
<dbReference type="EMBL" id="VTOX01000006">
    <property type="protein sequence ID" value="NKE67583.1"/>
    <property type="molecule type" value="Genomic_DNA"/>
</dbReference>
<keyword evidence="10" id="KW-0143">Chaperone</keyword>
<keyword evidence="9" id="KW-1015">Disulfide bond</keyword>
<comment type="caution">
    <text evidence="13">The sequence shown here is derived from an EMBL/GenBank/DDBJ whole genome shotgun (WGS) entry which is preliminary data.</text>
</comment>
<evidence type="ECO:0000256" key="10">
    <source>
        <dbReference type="ARBA" id="ARBA00023186"/>
    </source>
</evidence>
<keyword evidence="4 12" id="KW-0812">Transmembrane</keyword>
<dbReference type="SUPFAM" id="SSF158442">
    <property type="entry name" value="DsbB-like"/>
    <property type="match status" value="1"/>
</dbReference>
<dbReference type="GO" id="GO:0015035">
    <property type="term" value="F:protein-disulfide reductase activity"/>
    <property type="evidence" value="ECO:0007669"/>
    <property type="project" value="InterPro"/>
</dbReference>
<evidence type="ECO:0000256" key="3">
    <source>
        <dbReference type="ARBA" id="ARBA00022448"/>
    </source>
</evidence>
<dbReference type="InterPro" id="IPR003752">
    <property type="entry name" value="DiS_bond_form_DsbB/BdbC"/>
</dbReference>
<protein>
    <submittedName>
        <fullName evidence="13">Disulfide bond formation protein B</fullName>
    </submittedName>
</protein>
<dbReference type="Proteomes" id="UP000521868">
    <property type="component" value="Unassembled WGS sequence"/>
</dbReference>
<evidence type="ECO:0000256" key="6">
    <source>
        <dbReference type="ARBA" id="ARBA00022989"/>
    </source>
</evidence>
<comment type="similarity">
    <text evidence="2">Belongs to the DsbB family. BdbC subfamily.</text>
</comment>
<sequence>MRSVESCDAAWGPLFAAWLAATASALGALFLSEVTGVAPCVLCWYQRVFMFPLAVVLTVALFPLDLKVIRYAAPLAAAGWLVALFHVLLTHGYIPERVTPCTQGIPCSQIDAQWFGFLTIPILSLLSFSAIGLALGAAYHKARQ</sequence>
<evidence type="ECO:0000313" key="13">
    <source>
        <dbReference type="EMBL" id="NKE67583.1"/>
    </source>
</evidence>
<feature type="transmembrane region" description="Helical" evidence="12">
    <location>
        <begin position="44"/>
        <end position="64"/>
    </location>
</feature>
<reference evidence="13 14" key="1">
    <citation type="journal article" date="2020" name="Nature">
        <title>Bacterial chemolithoautotrophy via manganese oxidation.</title>
        <authorList>
            <person name="Yu H."/>
            <person name="Leadbetter J.R."/>
        </authorList>
    </citation>
    <scope>NUCLEOTIDE SEQUENCE [LARGE SCALE GENOMIC DNA]</scope>
    <source>
        <strain evidence="13 14">RBP-1</strain>
    </source>
</reference>
<keyword evidence="8 12" id="KW-0472">Membrane</keyword>
<name>A0A7X6I7N3_9BURK</name>
<dbReference type="AlphaFoldDB" id="A0A7X6I7N3"/>
<dbReference type="InterPro" id="IPR012187">
    <property type="entry name" value="Disulphide_bond_form_BdbC"/>
</dbReference>
<evidence type="ECO:0000256" key="9">
    <source>
        <dbReference type="ARBA" id="ARBA00023157"/>
    </source>
</evidence>
<keyword evidence="6 12" id="KW-1133">Transmembrane helix</keyword>
<dbReference type="Pfam" id="PF02600">
    <property type="entry name" value="DsbB"/>
    <property type="match status" value="1"/>
</dbReference>